<evidence type="ECO:0000256" key="11">
    <source>
        <dbReference type="PROSITE-ProRule" id="PRU00221"/>
    </source>
</evidence>
<feature type="repeat" description="WD" evidence="11">
    <location>
        <begin position="87"/>
        <end position="128"/>
    </location>
</feature>
<dbReference type="PROSITE" id="PS50294">
    <property type="entry name" value="WD_REPEATS_REGION"/>
    <property type="match status" value="3"/>
</dbReference>
<evidence type="ECO:0000256" key="6">
    <source>
        <dbReference type="ARBA" id="ARBA00022737"/>
    </source>
</evidence>
<keyword evidence="9 12" id="KW-0804">Transcription</keyword>
<feature type="repeat" description="WD" evidence="11">
    <location>
        <begin position="145"/>
        <end position="186"/>
    </location>
</feature>
<evidence type="ECO:0000256" key="7">
    <source>
        <dbReference type="ARBA" id="ARBA00022853"/>
    </source>
</evidence>
<dbReference type="GO" id="GO:0000417">
    <property type="term" value="C:HIR complex"/>
    <property type="evidence" value="ECO:0007669"/>
    <property type="project" value="TreeGrafter"/>
</dbReference>
<dbReference type="Pfam" id="PF07569">
    <property type="entry name" value="Hira"/>
    <property type="match status" value="1"/>
</dbReference>
<dbReference type="PROSITE" id="PS00678">
    <property type="entry name" value="WD_REPEATS_1"/>
    <property type="match status" value="1"/>
</dbReference>
<feature type="domain" description="Protein HIRA-like C-terminal" evidence="13">
    <location>
        <begin position="754"/>
        <end position="901"/>
    </location>
</feature>
<keyword evidence="6 12" id="KW-0677">Repeat</keyword>
<dbReference type="CDD" id="cd00200">
    <property type="entry name" value="WD40"/>
    <property type="match status" value="1"/>
</dbReference>
<dbReference type="eggNOG" id="KOG0973">
    <property type="taxonomic scope" value="Eukaryota"/>
</dbReference>
<evidence type="ECO:0000256" key="8">
    <source>
        <dbReference type="ARBA" id="ARBA00023015"/>
    </source>
</evidence>
<dbReference type="OrthoDB" id="1741719at2759"/>
<dbReference type="HOGENOM" id="CLU_004372_3_0_1"/>
<comment type="caution">
    <text evidence="15">The sequence shown here is derived from an EMBL/GenBank/DDBJ whole genome shotgun (WGS) entry which is preliminary data.</text>
</comment>
<evidence type="ECO:0000256" key="10">
    <source>
        <dbReference type="ARBA" id="ARBA00023242"/>
    </source>
</evidence>
<protein>
    <recommendedName>
        <fullName evidence="12">Protein HIR</fullName>
    </recommendedName>
</protein>
<dbReference type="PANTHER" id="PTHR13831">
    <property type="entry name" value="MEMBER OF THE HIR1 FAMILY OF WD-REPEAT PROTEINS"/>
    <property type="match status" value="1"/>
</dbReference>
<evidence type="ECO:0000256" key="1">
    <source>
        <dbReference type="ARBA" id="ARBA00002677"/>
    </source>
</evidence>
<name>M3HU41_CANMX</name>
<evidence type="ECO:0000256" key="2">
    <source>
        <dbReference type="ARBA" id="ARBA00004123"/>
    </source>
</evidence>
<sequence>MQILKIPWFGHKENKKVECYTVTINHDGTRLASGGLDGNIKIWDLSTITPFFDIADQPSKLKKDDPASIKFEESLPDKSLRRPLCTMSRHNGVVTSLKFSPDGRWLASGSDDKICLIWEKDNTQIPKQFGTEEPDLEHWTVRKRLVAHDNDIQDICWSPDGTLLVTVGLDRSVIIWNALTFERIKRYDVHQSMVKGIVFDPANKFFATASDDRTVRIFRYYKKLNEYNNYDFQIEHVVMDPFKKSPLTSYFRRMSWSPDGQHIAVPNATNGPVPSVAIVSRGNWNTDISLIGHEAPVEVCSFSPKLFQKNDNTEENKFQTIVVTGGQDSTLAVWSTCNSRPIVVCSNIVDNAITDICWAPDGETFYFSCLDGSVTGVRFSPGELGNVVNEELIDQELNRYGADRESTILPESVEQLQLEEKSKSNKAISLRRMMPLEEVPRKMEVVSRKLENAIPAPELLIQNKALDLEKLRKQTVTLTKSGKKRVAPILVSSSSAPSNNLTPSTAVAPPLEKKRKVVANSKISQSNYKLPKMGLQTAIQGIKRKEDVNVAAEVEHEDDNDEIGDNITSYSSSVSDVALKRQKNRKKRKIMELKYPSSFKYISSLPEGLFNNLALQNIEINKVYKTHSKNKEIVAELSSGTTLEVDEDLIFSVIFQSFSHVEQANEVLDIEEQEIKTTIEVRNGKPWTEDSNDRDFDDPTKVIVTHNGRDEHEYTLFFPFRIQHVLPIIIDDVLQFYVLCSFTGSIQIISAKSGSYTCPTFELGENIVTLRHSNHHLLVLTSSGLFYSWDLSTMKVNMKGVSIGTIFNDFSFQGKSTITPIVKDLVINPKDGSPIVLLNTNNDVYGYSFDLESWIKLVDSWYYSVGDNSFKLEDNHAINSVINKSLQAYEEDKVSKKLYTYKFTDENNKLKTTMIDRKRELLELI</sequence>
<accession>M3HU41</accession>
<keyword evidence="16" id="KW-1185">Reference proteome</keyword>
<evidence type="ECO:0000256" key="5">
    <source>
        <dbReference type="ARBA" id="ARBA00022574"/>
    </source>
</evidence>
<dbReference type="InterPro" id="IPR001680">
    <property type="entry name" value="WD40_rpt"/>
</dbReference>
<comment type="function">
    <text evidence="1 12">Required for replication-independent chromatin assembly and for the periodic repression of histone gene transcription during the cell cycle.</text>
</comment>
<feature type="repeat" description="WD" evidence="11">
    <location>
        <begin position="187"/>
        <end position="218"/>
    </location>
</feature>
<dbReference type="Pfam" id="PF00400">
    <property type="entry name" value="WD40"/>
    <property type="match status" value="1"/>
</dbReference>
<dbReference type="PROSITE" id="PS50082">
    <property type="entry name" value="WD_REPEATS_2"/>
    <property type="match status" value="4"/>
</dbReference>
<dbReference type="InterPro" id="IPR031120">
    <property type="entry name" value="HIR1-like"/>
</dbReference>
<feature type="domain" description="CAF1B/HIR1 beta-propeller" evidence="14">
    <location>
        <begin position="84"/>
        <end position="384"/>
    </location>
</feature>
<evidence type="ECO:0000259" key="13">
    <source>
        <dbReference type="Pfam" id="PF07569"/>
    </source>
</evidence>
<comment type="subcellular location">
    <subcellularLocation>
        <location evidence="2 12">Nucleus</location>
    </subcellularLocation>
</comment>
<dbReference type="InterPro" id="IPR019775">
    <property type="entry name" value="WD40_repeat_CS"/>
</dbReference>
<evidence type="ECO:0000313" key="16">
    <source>
        <dbReference type="Proteomes" id="UP000011777"/>
    </source>
</evidence>
<evidence type="ECO:0000313" key="15">
    <source>
        <dbReference type="EMBL" id="EMG51147.1"/>
    </source>
</evidence>
<dbReference type="GO" id="GO:0034728">
    <property type="term" value="P:nucleosome organization"/>
    <property type="evidence" value="ECO:0007669"/>
    <property type="project" value="UniProtKB-ARBA"/>
</dbReference>
<dbReference type="EMBL" id="AOGT01000001">
    <property type="protein sequence ID" value="EMG51147.1"/>
    <property type="molecule type" value="Genomic_DNA"/>
</dbReference>
<gene>
    <name evidence="15" type="ORF">G210_4999</name>
</gene>
<dbReference type="OMA" id="YEFQMEH"/>
<keyword evidence="8 12" id="KW-0805">Transcription regulation</keyword>
<dbReference type="GO" id="GO:0000785">
    <property type="term" value="C:chromatin"/>
    <property type="evidence" value="ECO:0007669"/>
    <property type="project" value="TreeGrafter"/>
</dbReference>
<keyword evidence="4 12" id="KW-0678">Repressor</keyword>
<evidence type="ECO:0000256" key="3">
    <source>
        <dbReference type="ARBA" id="ARBA00007306"/>
    </source>
</evidence>
<dbReference type="InterPro" id="IPR036322">
    <property type="entry name" value="WD40_repeat_dom_sf"/>
</dbReference>
<dbReference type="Pfam" id="PF09453">
    <property type="entry name" value="HIRA_B"/>
    <property type="match status" value="1"/>
</dbReference>
<dbReference type="FunFam" id="2.130.10.10:FF:000290">
    <property type="entry name" value="Protein HIR"/>
    <property type="match status" value="1"/>
</dbReference>
<evidence type="ECO:0000259" key="14">
    <source>
        <dbReference type="Pfam" id="PF24105"/>
    </source>
</evidence>
<dbReference type="Gene3D" id="2.130.10.10">
    <property type="entry name" value="YVTN repeat-like/Quinoprotein amine dehydrogenase"/>
    <property type="match status" value="2"/>
</dbReference>
<keyword evidence="7 12" id="KW-0156">Chromatin regulator</keyword>
<dbReference type="GO" id="GO:0006351">
    <property type="term" value="P:DNA-templated transcription"/>
    <property type="evidence" value="ECO:0007669"/>
    <property type="project" value="InterPro"/>
</dbReference>
<proteinExistence type="inferred from homology"/>
<reference evidence="15 16" key="1">
    <citation type="submission" date="2013-02" db="EMBL/GenBank/DDBJ databases">
        <title>Genome sequence of Candida maltosa Xu316, a potential industrial strain for xylitol and ethanol production.</title>
        <authorList>
            <person name="Yu J."/>
            <person name="Wang Q."/>
            <person name="Geng X."/>
            <person name="Bao W."/>
            <person name="He P."/>
            <person name="Cai J."/>
        </authorList>
    </citation>
    <scope>NUCLEOTIDE SEQUENCE [LARGE SCALE GENOMIC DNA]</scope>
    <source>
        <strain evidence="16">Xu316</strain>
    </source>
</reference>
<dbReference type="STRING" id="1245528.M3HU41"/>
<dbReference type="Proteomes" id="UP000011777">
    <property type="component" value="Unassembled WGS sequence"/>
</dbReference>
<dbReference type="InterPro" id="IPR011494">
    <property type="entry name" value="HIRA-like_C"/>
</dbReference>
<dbReference type="InterPro" id="IPR015943">
    <property type="entry name" value="WD40/YVTN_repeat-like_dom_sf"/>
</dbReference>
<dbReference type="GO" id="GO:0005634">
    <property type="term" value="C:nucleus"/>
    <property type="evidence" value="ECO:0007669"/>
    <property type="project" value="UniProtKB-SubCell"/>
</dbReference>
<evidence type="ECO:0000256" key="4">
    <source>
        <dbReference type="ARBA" id="ARBA00022491"/>
    </source>
</evidence>
<dbReference type="InterPro" id="IPR055410">
    <property type="entry name" value="Beta-prop_CAF1B_HIR1"/>
</dbReference>
<keyword evidence="5 11" id="KW-0853">WD repeat</keyword>
<dbReference type="FunFam" id="2.130.10.10:FF:001073">
    <property type="entry name" value="Protein HIR"/>
    <property type="match status" value="1"/>
</dbReference>
<dbReference type="InterPro" id="IPR019015">
    <property type="entry name" value="HIRA_B_motif"/>
</dbReference>
<dbReference type="GO" id="GO:0031491">
    <property type="term" value="F:nucleosome binding"/>
    <property type="evidence" value="ECO:0007669"/>
    <property type="project" value="TreeGrafter"/>
</dbReference>
<organism evidence="15 16">
    <name type="scientific">Candida maltosa (strain Xu316)</name>
    <name type="common">Yeast</name>
    <dbReference type="NCBI Taxonomy" id="1245528"/>
    <lineage>
        <taxon>Eukaryota</taxon>
        <taxon>Fungi</taxon>
        <taxon>Dikarya</taxon>
        <taxon>Ascomycota</taxon>
        <taxon>Saccharomycotina</taxon>
        <taxon>Pichiomycetes</taxon>
        <taxon>Debaryomycetaceae</taxon>
        <taxon>Candida/Lodderomyces clade</taxon>
        <taxon>Candida</taxon>
    </lineage>
</organism>
<evidence type="ECO:0000256" key="9">
    <source>
        <dbReference type="ARBA" id="ARBA00023163"/>
    </source>
</evidence>
<dbReference type="GO" id="GO:0006355">
    <property type="term" value="P:regulation of DNA-templated transcription"/>
    <property type="evidence" value="ECO:0007669"/>
    <property type="project" value="InterPro"/>
</dbReference>
<dbReference type="SUPFAM" id="SSF101898">
    <property type="entry name" value="NHL repeat"/>
    <property type="match status" value="1"/>
</dbReference>
<evidence type="ECO:0000256" key="12">
    <source>
        <dbReference type="RuleBase" id="RU364014"/>
    </source>
</evidence>
<dbReference type="SMART" id="SM00320">
    <property type="entry name" value="WD40"/>
    <property type="match status" value="6"/>
</dbReference>
<feature type="repeat" description="WD" evidence="11">
    <location>
        <begin position="21"/>
        <end position="47"/>
    </location>
</feature>
<comment type="similarity">
    <text evidence="3 12">Belongs to the WD repeat HIR1 family.</text>
</comment>
<dbReference type="SUPFAM" id="SSF50978">
    <property type="entry name" value="WD40 repeat-like"/>
    <property type="match status" value="1"/>
</dbReference>
<dbReference type="AlphaFoldDB" id="M3HU41"/>
<dbReference type="PANTHER" id="PTHR13831:SF0">
    <property type="entry name" value="PROTEIN HIRA"/>
    <property type="match status" value="1"/>
</dbReference>
<dbReference type="Pfam" id="PF24105">
    <property type="entry name" value="Beta-prop_CAF1B_HIR1"/>
    <property type="match status" value="1"/>
</dbReference>
<keyword evidence="10 12" id="KW-0539">Nucleus</keyword>